<dbReference type="GO" id="GO:0003700">
    <property type="term" value="F:DNA-binding transcription factor activity"/>
    <property type="evidence" value="ECO:0007669"/>
    <property type="project" value="InterPro"/>
</dbReference>
<feature type="transmembrane region" description="Helical" evidence="4">
    <location>
        <begin position="153"/>
        <end position="174"/>
    </location>
</feature>
<accession>A0A4Q9BBU2</accession>
<dbReference type="EMBL" id="SEWY01000004">
    <property type="protein sequence ID" value="TBH71918.1"/>
    <property type="molecule type" value="Genomic_DNA"/>
</dbReference>
<dbReference type="PROSITE" id="PS00041">
    <property type="entry name" value="HTH_ARAC_FAMILY_1"/>
    <property type="match status" value="1"/>
</dbReference>
<keyword evidence="2" id="KW-0238">DNA-binding</keyword>
<keyword evidence="4" id="KW-0472">Membrane</keyword>
<feature type="domain" description="HTH araC/xylS-type" evidence="5">
    <location>
        <begin position="279"/>
        <end position="383"/>
    </location>
</feature>
<sequence length="387" mass="46107">MHEIYKFGHSLAVFMSFFIILLLLLKSSGPFFKSPKRFLFFYFLIFGLFTLLHYCLFVEWHVEIVAVLFGNFDAFFYLLYPLAYFYVRGMLKEKETLKPKDLLHLVPFFIQVLDMLPYSLTSFAHKILIAELIKFDIHEVVKQQVGFFFSARFHFYVKLLLSSFYIFYSCQLYVRFRPRTAKNFILHYWIPGFLLVQILLILFLTYFFLILPSSNQFKITYQGNSPWNYLGLGSYLVLSLSVFYFPEFLYAPYINEEREAKLKIPNYELSAEKLIEIETKLDLYLEEYKPFLKATFSLAQLSASLDIPVHHFNYYFRKTQQSNFLEQRMRWRIRHAKELIDAGKDKVITLEAIGLESGFQSRTTFFVNFKELVGESPSAYSERKNRM</sequence>
<keyword evidence="4" id="KW-0812">Transmembrane</keyword>
<dbReference type="InterPro" id="IPR018060">
    <property type="entry name" value="HTH_AraC"/>
</dbReference>
<evidence type="ECO:0000313" key="6">
    <source>
        <dbReference type="EMBL" id="TBH71918.1"/>
    </source>
</evidence>
<dbReference type="OrthoDB" id="5492415at2"/>
<dbReference type="RefSeq" id="WP_130923546.1">
    <property type="nucleotide sequence ID" value="NZ_JAANOL010000001.1"/>
</dbReference>
<dbReference type="Proteomes" id="UP000293583">
    <property type="component" value="Unassembled WGS sequence"/>
</dbReference>
<dbReference type="AlphaFoldDB" id="A0A4Q9BBU2"/>
<dbReference type="InterPro" id="IPR009057">
    <property type="entry name" value="Homeodomain-like_sf"/>
</dbReference>
<evidence type="ECO:0000259" key="5">
    <source>
        <dbReference type="PROSITE" id="PS01124"/>
    </source>
</evidence>
<evidence type="ECO:0000256" key="4">
    <source>
        <dbReference type="SAM" id="Phobius"/>
    </source>
</evidence>
<dbReference type="SMART" id="SM00342">
    <property type="entry name" value="HTH_ARAC"/>
    <property type="match status" value="1"/>
</dbReference>
<dbReference type="PROSITE" id="PS01124">
    <property type="entry name" value="HTH_ARAC_FAMILY_2"/>
    <property type="match status" value="1"/>
</dbReference>
<dbReference type="PANTHER" id="PTHR43280">
    <property type="entry name" value="ARAC-FAMILY TRANSCRIPTIONAL REGULATOR"/>
    <property type="match status" value="1"/>
</dbReference>
<comment type="caution">
    <text evidence="6">The sequence shown here is derived from an EMBL/GenBank/DDBJ whole genome shotgun (WGS) entry which is preliminary data.</text>
</comment>
<keyword evidence="3" id="KW-0804">Transcription</keyword>
<evidence type="ECO:0000256" key="3">
    <source>
        <dbReference type="ARBA" id="ARBA00023163"/>
    </source>
</evidence>
<keyword evidence="1" id="KW-0805">Transcription regulation</keyword>
<feature type="transmembrane region" description="Helical" evidence="4">
    <location>
        <begin position="108"/>
        <end position="133"/>
    </location>
</feature>
<dbReference type="GO" id="GO:0043565">
    <property type="term" value="F:sequence-specific DNA binding"/>
    <property type="evidence" value="ECO:0007669"/>
    <property type="project" value="InterPro"/>
</dbReference>
<dbReference type="SUPFAM" id="SSF46689">
    <property type="entry name" value="Homeodomain-like"/>
    <property type="match status" value="1"/>
</dbReference>
<proteinExistence type="predicted"/>
<dbReference type="Pfam" id="PF12833">
    <property type="entry name" value="HTH_18"/>
    <property type="match status" value="1"/>
</dbReference>
<feature type="transmembrane region" description="Helical" evidence="4">
    <location>
        <begin position="229"/>
        <end position="253"/>
    </location>
</feature>
<dbReference type="PANTHER" id="PTHR43280:SF29">
    <property type="entry name" value="ARAC-FAMILY TRANSCRIPTIONAL REGULATOR"/>
    <property type="match status" value="1"/>
</dbReference>
<dbReference type="Gene3D" id="1.10.10.60">
    <property type="entry name" value="Homeodomain-like"/>
    <property type="match status" value="1"/>
</dbReference>
<feature type="transmembrane region" description="Helical" evidence="4">
    <location>
        <begin position="37"/>
        <end position="58"/>
    </location>
</feature>
<name>A0A4Q9BBU2_9BACT</name>
<organism evidence="6 7">
    <name type="scientific">Aquirufa antheringensis</name>
    <dbReference type="NCBI Taxonomy" id="2516559"/>
    <lineage>
        <taxon>Bacteria</taxon>
        <taxon>Pseudomonadati</taxon>
        <taxon>Bacteroidota</taxon>
        <taxon>Cytophagia</taxon>
        <taxon>Cytophagales</taxon>
        <taxon>Flectobacillaceae</taxon>
        <taxon>Aquirufa</taxon>
    </lineage>
</organism>
<evidence type="ECO:0000256" key="1">
    <source>
        <dbReference type="ARBA" id="ARBA00023015"/>
    </source>
</evidence>
<dbReference type="InterPro" id="IPR018062">
    <property type="entry name" value="HTH_AraC-typ_CS"/>
</dbReference>
<feature type="transmembrane region" description="Helical" evidence="4">
    <location>
        <begin position="6"/>
        <end position="25"/>
    </location>
</feature>
<keyword evidence="7" id="KW-1185">Reference proteome</keyword>
<evidence type="ECO:0000313" key="7">
    <source>
        <dbReference type="Proteomes" id="UP000293583"/>
    </source>
</evidence>
<evidence type="ECO:0000256" key="2">
    <source>
        <dbReference type="ARBA" id="ARBA00023125"/>
    </source>
</evidence>
<feature type="transmembrane region" description="Helical" evidence="4">
    <location>
        <begin position="64"/>
        <end position="87"/>
    </location>
</feature>
<keyword evidence="4" id="KW-1133">Transmembrane helix</keyword>
<gene>
    <name evidence="6" type="ORF">EWU20_08815</name>
</gene>
<reference evidence="6 7" key="1">
    <citation type="submission" date="2019-02" db="EMBL/GenBank/DDBJ databases">
        <title>Genome of a new Bacteroidetes strain.</title>
        <authorList>
            <person name="Pitt A."/>
        </authorList>
    </citation>
    <scope>NUCLEOTIDE SEQUENCE [LARGE SCALE GENOMIC DNA]</scope>
    <source>
        <strain evidence="6 7">103A-SOEBACH</strain>
    </source>
</reference>
<protein>
    <submittedName>
        <fullName evidence="6">Helix-turn-helix domain-containing protein</fullName>
    </submittedName>
</protein>
<feature type="transmembrane region" description="Helical" evidence="4">
    <location>
        <begin position="186"/>
        <end position="209"/>
    </location>
</feature>